<name>A0A1I7ZX50_9BILA</name>
<keyword evidence="1" id="KW-0732">Signal</keyword>
<evidence type="ECO:0000256" key="1">
    <source>
        <dbReference type="SAM" id="SignalP"/>
    </source>
</evidence>
<protein>
    <submittedName>
        <fullName evidence="4">Methyltranfer_dom domain-containing protein</fullName>
    </submittedName>
</protein>
<dbReference type="InterPro" id="IPR026913">
    <property type="entry name" value="METTL24"/>
</dbReference>
<feature type="chain" id="PRO_5009313999" evidence="1">
    <location>
        <begin position="26"/>
        <end position="147"/>
    </location>
</feature>
<evidence type="ECO:0000313" key="3">
    <source>
        <dbReference type="Proteomes" id="UP000095287"/>
    </source>
</evidence>
<reference evidence="4" key="1">
    <citation type="submission" date="2016-11" db="UniProtKB">
        <authorList>
            <consortium name="WormBaseParasite"/>
        </authorList>
    </citation>
    <scope>IDENTIFICATION</scope>
</reference>
<dbReference type="InterPro" id="IPR025714">
    <property type="entry name" value="Methyltranfer_dom"/>
</dbReference>
<dbReference type="AlphaFoldDB" id="A0A1I7ZX50"/>
<feature type="domain" description="Methyltransferase" evidence="2">
    <location>
        <begin position="77"/>
        <end position="145"/>
    </location>
</feature>
<dbReference type="Proteomes" id="UP000095287">
    <property type="component" value="Unplaced"/>
</dbReference>
<organism evidence="3 4">
    <name type="scientific">Steinernema glaseri</name>
    <dbReference type="NCBI Taxonomy" id="37863"/>
    <lineage>
        <taxon>Eukaryota</taxon>
        <taxon>Metazoa</taxon>
        <taxon>Ecdysozoa</taxon>
        <taxon>Nematoda</taxon>
        <taxon>Chromadorea</taxon>
        <taxon>Rhabditida</taxon>
        <taxon>Tylenchina</taxon>
        <taxon>Panagrolaimomorpha</taxon>
        <taxon>Strongyloidoidea</taxon>
        <taxon>Steinernematidae</taxon>
        <taxon>Steinernema</taxon>
    </lineage>
</organism>
<accession>A0A1I7ZX50</accession>
<keyword evidence="3" id="KW-1185">Reference proteome</keyword>
<dbReference type="Pfam" id="PF13383">
    <property type="entry name" value="Methyltransf_22"/>
    <property type="match status" value="1"/>
</dbReference>
<feature type="signal peptide" evidence="1">
    <location>
        <begin position="1"/>
        <end position="25"/>
    </location>
</feature>
<evidence type="ECO:0000313" key="4">
    <source>
        <dbReference type="WBParaSite" id="L893_g30460.t1"/>
    </source>
</evidence>
<dbReference type="PANTHER" id="PTHR32026">
    <property type="entry name" value="METHYLTRANSFERASE-LIKE PROTEIN 24"/>
    <property type="match status" value="1"/>
</dbReference>
<sequence>MVPSILLATCLLIFALLIFFESFSSDSHRMCDNFTKEIFKVEPTEVVPAKIREMYQRQTAGRKALLDSFGSSSTNYANLYNVAAPEVLCPGLVRIGHLSDGGKWICSPHLLPRPCVIYSLGINNEFSFDAEMYEMAKCHIHAFDKAS</sequence>
<evidence type="ECO:0000259" key="2">
    <source>
        <dbReference type="Pfam" id="PF13383"/>
    </source>
</evidence>
<proteinExistence type="predicted"/>
<dbReference type="WBParaSite" id="L893_g30460.t1">
    <property type="protein sequence ID" value="L893_g30460.t1"/>
    <property type="gene ID" value="L893_g30460"/>
</dbReference>